<name>A0A964BTP4_9CYAN</name>
<dbReference type="RefSeq" id="WP_229642579.1">
    <property type="nucleotide sequence ID" value="NZ_JADWDC010000086.1"/>
</dbReference>
<dbReference type="AlphaFoldDB" id="A0A964BTP4"/>
<dbReference type="Proteomes" id="UP000729733">
    <property type="component" value="Unassembled WGS sequence"/>
</dbReference>
<evidence type="ECO:0000313" key="2">
    <source>
        <dbReference type="EMBL" id="MCC0179478.1"/>
    </source>
</evidence>
<evidence type="ECO:0000313" key="3">
    <source>
        <dbReference type="Proteomes" id="UP000729733"/>
    </source>
</evidence>
<comment type="caution">
    <text evidence="2">The sequence shown here is derived from an EMBL/GenBank/DDBJ whole genome shotgun (WGS) entry which is preliminary data.</text>
</comment>
<gene>
    <name evidence="2" type="ORF">I4641_21185</name>
</gene>
<evidence type="ECO:0000256" key="1">
    <source>
        <dbReference type="SAM" id="Phobius"/>
    </source>
</evidence>
<organism evidence="2 3">
    <name type="scientific">Waterburya agarophytonicola KI4</name>
    <dbReference type="NCBI Taxonomy" id="2874699"/>
    <lineage>
        <taxon>Bacteria</taxon>
        <taxon>Bacillati</taxon>
        <taxon>Cyanobacteriota</taxon>
        <taxon>Cyanophyceae</taxon>
        <taxon>Pleurocapsales</taxon>
        <taxon>Hyellaceae</taxon>
        <taxon>Waterburya</taxon>
        <taxon>Waterburya agarophytonicola</taxon>
    </lineage>
</organism>
<reference evidence="2" key="1">
    <citation type="journal article" date="2021" name="Antonie Van Leeuwenhoek">
        <title>Draft genome and description of Waterburya agarophytonicola gen. nov. sp. nov. (Pleurocapsales, Cyanobacteria): a seaweed symbiont.</title>
        <authorList>
            <person name="Bonthond G."/>
            <person name="Shalygin S."/>
            <person name="Bayer T."/>
            <person name="Weinberger F."/>
        </authorList>
    </citation>
    <scope>NUCLEOTIDE SEQUENCE</scope>
    <source>
        <strain evidence="2">KI4</strain>
    </source>
</reference>
<keyword evidence="1" id="KW-0472">Membrane</keyword>
<keyword evidence="1" id="KW-0812">Transmembrane</keyword>
<protein>
    <submittedName>
        <fullName evidence="2">Uncharacterized protein</fullName>
    </submittedName>
</protein>
<keyword evidence="1" id="KW-1133">Transmembrane helix</keyword>
<proteinExistence type="predicted"/>
<keyword evidence="3" id="KW-1185">Reference proteome</keyword>
<accession>A0A964BTP4</accession>
<sequence>MKREPAWVKALTWIGSGLVILGIGVMFYAPAIGKKLRQKSVVKTELKTEEASSATAKKSYHLKYLYPK</sequence>
<dbReference type="EMBL" id="JADWDC010000086">
    <property type="protein sequence ID" value="MCC0179478.1"/>
    <property type="molecule type" value="Genomic_DNA"/>
</dbReference>
<feature type="transmembrane region" description="Helical" evidence="1">
    <location>
        <begin position="6"/>
        <end position="29"/>
    </location>
</feature>